<name>A0A9D4CL33_DREPO</name>
<protein>
    <submittedName>
        <fullName evidence="1">Uncharacterized protein</fullName>
    </submittedName>
</protein>
<reference evidence="1" key="1">
    <citation type="journal article" date="2019" name="bioRxiv">
        <title>The Genome of the Zebra Mussel, Dreissena polymorpha: A Resource for Invasive Species Research.</title>
        <authorList>
            <person name="McCartney M.A."/>
            <person name="Auch B."/>
            <person name="Kono T."/>
            <person name="Mallez S."/>
            <person name="Zhang Y."/>
            <person name="Obille A."/>
            <person name="Becker A."/>
            <person name="Abrahante J.E."/>
            <person name="Garbe J."/>
            <person name="Badalamenti J.P."/>
            <person name="Herman A."/>
            <person name="Mangelson H."/>
            <person name="Liachko I."/>
            <person name="Sullivan S."/>
            <person name="Sone E.D."/>
            <person name="Koren S."/>
            <person name="Silverstein K.A.T."/>
            <person name="Beckman K.B."/>
            <person name="Gohl D.M."/>
        </authorList>
    </citation>
    <scope>NUCLEOTIDE SEQUENCE</scope>
    <source>
        <strain evidence="1">Duluth1</strain>
        <tissue evidence="1">Whole animal</tissue>
    </source>
</reference>
<gene>
    <name evidence="1" type="ORF">DPMN_053288</name>
</gene>
<comment type="caution">
    <text evidence="1">The sequence shown here is derived from an EMBL/GenBank/DDBJ whole genome shotgun (WGS) entry which is preliminary data.</text>
</comment>
<proteinExistence type="predicted"/>
<organism evidence="1 2">
    <name type="scientific">Dreissena polymorpha</name>
    <name type="common">Zebra mussel</name>
    <name type="synonym">Mytilus polymorpha</name>
    <dbReference type="NCBI Taxonomy" id="45954"/>
    <lineage>
        <taxon>Eukaryota</taxon>
        <taxon>Metazoa</taxon>
        <taxon>Spiralia</taxon>
        <taxon>Lophotrochozoa</taxon>
        <taxon>Mollusca</taxon>
        <taxon>Bivalvia</taxon>
        <taxon>Autobranchia</taxon>
        <taxon>Heteroconchia</taxon>
        <taxon>Euheterodonta</taxon>
        <taxon>Imparidentia</taxon>
        <taxon>Neoheterodontei</taxon>
        <taxon>Myida</taxon>
        <taxon>Dreissenoidea</taxon>
        <taxon>Dreissenidae</taxon>
        <taxon>Dreissena</taxon>
    </lineage>
</organism>
<sequence>MQIGKVCVPTVELQCGTAMCANWGMLYTNRGTKCLPLLDLQIVPTGALFLPTEELSATITVERQFLPNPNVLLFPSK</sequence>
<evidence type="ECO:0000313" key="2">
    <source>
        <dbReference type="Proteomes" id="UP000828390"/>
    </source>
</evidence>
<reference evidence="1" key="2">
    <citation type="submission" date="2020-11" db="EMBL/GenBank/DDBJ databases">
        <authorList>
            <person name="McCartney M.A."/>
            <person name="Auch B."/>
            <person name="Kono T."/>
            <person name="Mallez S."/>
            <person name="Becker A."/>
            <person name="Gohl D.M."/>
            <person name="Silverstein K.A.T."/>
            <person name="Koren S."/>
            <person name="Bechman K.B."/>
            <person name="Herman A."/>
            <person name="Abrahante J.E."/>
            <person name="Garbe J."/>
        </authorList>
    </citation>
    <scope>NUCLEOTIDE SEQUENCE</scope>
    <source>
        <strain evidence="1">Duluth1</strain>
        <tissue evidence="1">Whole animal</tissue>
    </source>
</reference>
<accession>A0A9D4CL33</accession>
<dbReference type="Proteomes" id="UP000828390">
    <property type="component" value="Unassembled WGS sequence"/>
</dbReference>
<dbReference type="EMBL" id="JAIWYP010000012">
    <property type="protein sequence ID" value="KAH3727354.1"/>
    <property type="molecule type" value="Genomic_DNA"/>
</dbReference>
<dbReference type="AlphaFoldDB" id="A0A9D4CL33"/>
<keyword evidence="2" id="KW-1185">Reference proteome</keyword>
<evidence type="ECO:0000313" key="1">
    <source>
        <dbReference type="EMBL" id="KAH3727354.1"/>
    </source>
</evidence>